<accession>A0A4R6WMM4</accession>
<dbReference type="Proteomes" id="UP000295292">
    <property type="component" value="Unassembled WGS sequence"/>
</dbReference>
<sequence length="318" mass="35795">MKDKKKHTSDSAKKTSVLLRYKFLSGARKSALRSVWHQTRSLPGTTEEQSAHEQRRKRILDRITALQIEKVTPIWKRKKYTAAAAIAILFFSVGYFLYYRSTPTIDKHHLVSSASSRHILLPDSTRITLAPYSTLSWQQVAGKFDRKVFLQGKATFAVTRKMHQDFRVKTAHMGVRVLGTVFTVEDRENSKAQKVNVQEGKVAVDIIAASGFKSYTLIAGQQLTNAHGSAEVSSESKATTSKYIRHIKLEGSTLSQLAQQLSKVYKTEVYVAPAIRNTGALTADFEDLELEQVLKLVSRTIAINYSIEDNKVYISQKK</sequence>
<dbReference type="EMBL" id="SNYV01000011">
    <property type="protein sequence ID" value="TDQ79341.1"/>
    <property type="molecule type" value="Genomic_DNA"/>
</dbReference>
<evidence type="ECO:0000313" key="5">
    <source>
        <dbReference type="Proteomes" id="UP000295292"/>
    </source>
</evidence>
<gene>
    <name evidence="4" type="ORF">CLV99_0777</name>
</gene>
<dbReference type="PIRSF" id="PIRSF018266">
    <property type="entry name" value="FecR"/>
    <property type="match status" value="1"/>
</dbReference>
<keyword evidence="1" id="KW-0472">Membrane</keyword>
<comment type="caution">
    <text evidence="4">The sequence shown here is derived from an EMBL/GenBank/DDBJ whole genome shotgun (WGS) entry which is preliminary data.</text>
</comment>
<evidence type="ECO:0000256" key="1">
    <source>
        <dbReference type="SAM" id="Phobius"/>
    </source>
</evidence>
<dbReference type="GO" id="GO:0016989">
    <property type="term" value="F:sigma factor antagonist activity"/>
    <property type="evidence" value="ECO:0007669"/>
    <property type="project" value="TreeGrafter"/>
</dbReference>
<organism evidence="4 5">
    <name type="scientific">Sphingobacterium yanglingense</name>
    <dbReference type="NCBI Taxonomy" id="1437280"/>
    <lineage>
        <taxon>Bacteria</taxon>
        <taxon>Pseudomonadati</taxon>
        <taxon>Bacteroidota</taxon>
        <taxon>Sphingobacteriia</taxon>
        <taxon>Sphingobacteriales</taxon>
        <taxon>Sphingobacteriaceae</taxon>
        <taxon>Sphingobacterium</taxon>
    </lineage>
</organism>
<dbReference type="AlphaFoldDB" id="A0A4R6WMM4"/>
<dbReference type="InterPro" id="IPR012373">
    <property type="entry name" value="Ferrdict_sens_TM"/>
</dbReference>
<feature type="domain" description="FecR protein" evidence="2">
    <location>
        <begin position="112"/>
        <end position="202"/>
    </location>
</feature>
<dbReference type="Pfam" id="PF04773">
    <property type="entry name" value="FecR"/>
    <property type="match status" value="1"/>
</dbReference>
<proteinExistence type="predicted"/>
<reference evidence="4 5" key="1">
    <citation type="submission" date="2019-03" db="EMBL/GenBank/DDBJ databases">
        <title>Genomic Encyclopedia of Archaeal and Bacterial Type Strains, Phase II (KMG-II): from individual species to whole genera.</title>
        <authorList>
            <person name="Goeker M."/>
        </authorList>
    </citation>
    <scope>NUCLEOTIDE SEQUENCE [LARGE SCALE GENOMIC DNA]</scope>
    <source>
        <strain evidence="4 5">DSM 28353</strain>
    </source>
</reference>
<dbReference type="InterPro" id="IPR032508">
    <property type="entry name" value="FecR_C"/>
</dbReference>
<keyword evidence="1" id="KW-1133">Transmembrane helix</keyword>
<evidence type="ECO:0000259" key="2">
    <source>
        <dbReference type="Pfam" id="PF04773"/>
    </source>
</evidence>
<keyword evidence="1" id="KW-0812">Transmembrane</keyword>
<name>A0A4R6WMM4_9SPHI</name>
<dbReference type="RefSeq" id="WP_133583142.1">
    <property type="nucleotide sequence ID" value="NZ_SNYV01000011.1"/>
</dbReference>
<feature type="domain" description="Protein FecR C-terminal" evidence="3">
    <location>
        <begin position="249"/>
        <end position="314"/>
    </location>
</feature>
<feature type="transmembrane region" description="Helical" evidence="1">
    <location>
        <begin position="80"/>
        <end position="99"/>
    </location>
</feature>
<dbReference type="PANTHER" id="PTHR30273">
    <property type="entry name" value="PERIPLASMIC SIGNAL SENSOR AND SIGMA FACTOR ACTIVATOR FECR-RELATED"/>
    <property type="match status" value="1"/>
</dbReference>
<protein>
    <submittedName>
        <fullName evidence="4">FecR family protein</fullName>
    </submittedName>
</protein>
<dbReference type="InterPro" id="IPR006860">
    <property type="entry name" value="FecR"/>
</dbReference>
<dbReference type="Gene3D" id="3.55.50.30">
    <property type="match status" value="1"/>
</dbReference>
<dbReference type="OrthoDB" id="1523489at2"/>
<dbReference type="Gene3D" id="2.60.120.1440">
    <property type="match status" value="1"/>
</dbReference>
<dbReference type="Pfam" id="PF16344">
    <property type="entry name" value="FecR_C"/>
    <property type="match status" value="1"/>
</dbReference>
<evidence type="ECO:0000313" key="4">
    <source>
        <dbReference type="EMBL" id="TDQ79341.1"/>
    </source>
</evidence>
<dbReference type="PANTHER" id="PTHR30273:SF2">
    <property type="entry name" value="PROTEIN FECR"/>
    <property type="match status" value="1"/>
</dbReference>
<evidence type="ECO:0000259" key="3">
    <source>
        <dbReference type="Pfam" id="PF16344"/>
    </source>
</evidence>
<keyword evidence="5" id="KW-1185">Reference proteome</keyword>